<evidence type="ECO:0000313" key="2">
    <source>
        <dbReference type="EMBL" id="CAH9059318.1"/>
    </source>
</evidence>
<organism evidence="2 3">
    <name type="scientific">Cuscuta europaea</name>
    <name type="common">European dodder</name>
    <dbReference type="NCBI Taxonomy" id="41803"/>
    <lineage>
        <taxon>Eukaryota</taxon>
        <taxon>Viridiplantae</taxon>
        <taxon>Streptophyta</taxon>
        <taxon>Embryophyta</taxon>
        <taxon>Tracheophyta</taxon>
        <taxon>Spermatophyta</taxon>
        <taxon>Magnoliopsida</taxon>
        <taxon>eudicotyledons</taxon>
        <taxon>Gunneridae</taxon>
        <taxon>Pentapetalae</taxon>
        <taxon>asterids</taxon>
        <taxon>lamiids</taxon>
        <taxon>Solanales</taxon>
        <taxon>Convolvulaceae</taxon>
        <taxon>Cuscuteae</taxon>
        <taxon>Cuscuta</taxon>
        <taxon>Cuscuta subgen. Cuscuta</taxon>
    </lineage>
</organism>
<accession>A0A9P0YIN5</accession>
<dbReference type="OrthoDB" id="1321535at2759"/>
<comment type="caution">
    <text evidence="2">The sequence shown here is derived from an EMBL/GenBank/DDBJ whole genome shotgun (WGS) entry which is preliminary data.</text>
</comment>
<evidence type="ECO:0000313" key="3">
    <source>
        <dbReference type="Proteomes" id="UP001152484"/>
    </source>
</evidence>
<feature type="non-terminal residue" evidence="2">
    <location>
        <position position="151"/>
    </location>
</feature>
<sequence length="151" mass="16730">MKNNNPLRSSLNLVCSDDNFIAAVSQSCKTNDVNEWVVDSGTTKHICKKKCFCLLYYIIGDGEELVYLTDSKTVKVHGKGKVLLKLTSEKTLSLNDVFPVPKIRTNLVSVSLLRKVGDKVSFGCDNSVMTKNDIFVGIGYCKDGHFVLSNF</sequence>
<dbReference type="AlphaFoldDB" id="A0A9P0YIN5"/>
<feature type="domain" description="Retrovirus-related Pol polyprotein from transposon TNT 1-94-like beta-barrel" evidence="1">
    <location>
        <begin position="36"/>
        <end position="115"/>
    </location>
</feature>
<name>A0A9P0YIN5_CUSEU</name>
<dbReference type="PANTHER" id="PTHR47592">
    <property type="entry name" value="PBF68 PROTEIN"/>
    <property type="match status" value="1"/>
</dbReference>
<reference evidence="2" key="1">
    <citation type="submission" date="2022-07" db="EMBL/GenBank/DDBJ databases">
        <authorList>
            <person name="Macas J."/>
            <person name="Novak P."/>
            <person name="Neumann P."/>
        </authorList>
    </citation>
    <scope>NUCLEOTIDE SEQUENCE</scope>
</reference>
<protein>
    <recommendedName>
        <fullName evidence="1">Retrovirus-related Pol polyprotein from transposon TNT 1-94-like beta-barrel domain-containing protein</fullName>
    </recommendedName>
</protein>
<gene>
    <name evidence="2" type="ORF">CEURO_LOCUS1398</name>
</gene>
<dbReference type="PANTHER" id="PTHR47592:SF27">
    <property type="entry name" value="OS08G0421700 PROTEIN"/>
    <property type="match status" value="1"/>
</dbReference>
<dbReference type="Pfam" id="PF22936">
    <property type="entry name" value="Pol_BBD"/>
    <property type="match status" value="1"/>
</dbReference>
<dbReference type="Proteomes" id="UP001152484">
    <property type="component" value="Unassembled WGS sequence"/>
</dbReference>
<dbReference type="InterPro" id="IPR054722">
    <property type="entry name" value="PolX-like_BBD"/>
</dbReference>
<proteinExistence type="predicted"/>
<keyword evidence="3" id="KW-1185">Reference proteome</keyword>
<evidence type="ECO:0000259" key="1">
    <source>
        <dbReference type="Pfam" id="PF22936"/>
    </source>
</evidence>
<dbReference type="EMBL" id="CAMAPE010000004">
    <property type="protein sequence ID" value="CAH9059318.1"/>
    <property type="molecule type" value="Genomic_DNA"/>
</dbReference>